<evidence type="ECO:0000313" key="17">
    <source>
        <dbReference type="Proteomes" id="UP001319080"/>
    </source>
</evidence>
<dbReference type="GO" id="GO:0005524">
    <property type="term" value="F:ATP binding"/>
    <property type="evidence" value="ECO:0007669"/>
    <property type="project" value="UniProtKB-KW"/>
</dbReference>
<evidence type="ECO:0000256" key="9">
    <source>
        <dbReference type="ARBA" id="ARBA00023015"/>
    </source>
</evidence>
<evidence type="ECO:0000313" key="16">
    <source>
        <dbReference type="EMBL" id="MBT1708799.1"/>
    </source>
</evidence>
<keyword evidence="11" id="KW-0804">Transcription</keyword>
<dbReference type="PROSITE" id="PS00041">
    <property type="entry name" value="HTH_ARAC_FAMILY_1"/>
    <property type="match status" value="1"/>
</dbReference>
<dbReference type="Pfam" id="PF02518">
    <property type="entry name" value="HATPase_c"/>
    <property type="match status" value="1"/>
</dbReference>
<dbReference type="Gene3D" id="2.130.10.10">
    <property type="entry name" value="YVTN repeat-like/Quinoprotein amine dehydrogenase"/>
    <property type="match status" value="2"/>
</dbReference>
<dbReference type="Pfam" id="PF12833">
    <property type="entry name" value="HTH_18"/>
    <property type="match status" value="1"/>
</dbReference>
<keyword evidence="3 12" id="KW-0597">Phosphoprotein</keyword>
<dbReference type="Gene3D" id="1.10.10.60">
    <property type="entry name" value="Homeodomain-like"/>
    <property type="match status" value="2"/>
</dbReference>
<comment type="catalytic activity">
    <reaction evidence="1">
        <text>ATP + protein L-histidine = ADP + protein N-phospho-L-histidine.</text>
        <dbReference type="EC" id="2.7.13.3"/>
    </reaction>
</comment>
<evidence type="ECO:0000259" key="14">
    <source>
        <dbReference type="PROSITE" id="PS50109"/>
    </source>
</evidence>
<dbReference type="SUPFAM" id="SSF46689">
    <property type="entry name" value="Homeodomain-like"/>
    <property type="match status" value="1"/>
</dbReference>
<dbReference type="InterPro" id="IPR018060">
    <property type="entry name" value="HTH_AraC"/>
</dbReference>
<evidence type="ECO:0000259" key="15">
    <source>
        <dbReference type="PROSITE" id="PS50110"/>
    </source>
</evidence>
<keyword evidence="10" id="KW-0238">DNA-binding</keyword>
<gene>
    <name evidence="16" type="ORF">KK062_11220</name>
</gene>
<name>A0AAP2DZR3_9BACT</name>
<dbReference type="GO" id="GO:0003700">
    <property type="term" value="F:DNA-binding transcription factor activity"/>
    <property type="evidence" value="ECO:0007669"/>
    <property type="project" value="InterPro"/>
</dbReference>
<dbReference type="InterPro" id="IPR013783">
    <property type="entry name" value="Ig-like_fold"/>
</dbReference>
<dbReference type="PRINTS" id="PR00344">
    <property type="entry name" value="BCTRLSENSOR"/>
</dbReference>
<dbReference type="InterPro" id="IPR001789">
    <property type="entry name" value="Sig_transdc_resp-reg_receiver"/>
</dbReference>
<dbReference type="SUPFAM" id="SSF47384">
    <property type="entry name" value="Homodimeric domain of signal transducing histidine kinase"/>
    <property type="match status" value="1"/>
</dbReference>
<evidence type="ECO:0000256" key="10">
    <source>
        <dbReference type="ARBA" id="ARBA00023125"/>
    </source>
</evidence>
<dbReference type="FunFam" id="1.10.287.130:FF:000045">
    <property type="entry name" value="Two-component system sensor histidine kinase/response regulator"/>
    <property type="match status" value="1"/>
</dbReference>
<feature type="domain" description="Response regulatory" evidence="15">
    <location>
        <begin position="1097"/>
        <end position="1212"/>
    </location>
</feature>
<dbReference type="Pfam" id="PF00072">
    <property type="entry name" value="Response_reg"/>
    <property type="match status" value="1"/>
</dbReference>
<evidence type="ECO:0000256" key="5">
    <source>
        <dbReference type="ARBA" id="ARBA00022741"/>
    </source>
</evidence>
<dbReference type="GO" id="GO:0043565">
    <property type="term" value="F:sequence-specific DNA binding"/>
    <property type="evidence" value="ECO:0007669"/>
    <property type="project" value="InterPro"/>
</dbReference>
<dbReference type="GO" id="GO:0000155">
    <property type="term" value="F:phosphorelay sensor kinase activity"/>
    <property type="evidence" value="ECO:0007669"/>
    <property type="project" value="InterPro"/>
</dbReference>
<dbReference type="InterPro" id="IPR009057">
    <property type="entry name" value="Homeodomain-like_sf"/>
</dbReference>
<dbReference type="EMBL" id="JAHESE010000009">
    <property type="protein sequence ID" value="MBT1708799.1"/>
    <property type="molecule type" value="Genomic_DNA"/>
</dbReference>
<dbReference type="InterPro" id="IPR003961">
    <property type="entry name" value="FN3_dom"/>
</dbReference>
<evidence type="ECO:0000256" key="1">
    <source>
        <dbReference type="ARBA" id="ARBA00000085"/>
    </source>
</evidence>
<dbReference type="InterPro" id="IPR003594">
    <property type="entry name" value="HATPase_dom"/>
</dbReference>
<protein>
    <recommendedName>
        <fullName evidence="2">histidine kinase</fullName>
        <ecNumber evidence="2">2.7.13.3</ecNumber>
    </recommendedName>
</protein>
<dbReference type="PROSITE" id="PS01124">
    <property type="entry name" value="HTH_ARAC_FAMILY_2"/>
    <property type="match status" value="1"/>
</dbReference>
<accession>A0AAP2DZR3</accession>
<keyword evidence="4" id="KW-0808">Transferase</keyword>
<dbReference type="SMART" id="SM00342">
    <property type="entry name" value="HTH_ARAC"/>
    <property type="match status" value="1"/>
</dbReference>
<keyword evidence="17" id="KW-1185">Reference proteome</keyword>
<evidence type="ECO:0000256" key="2">
    <source>
        <dbReference type="ARBA" id="ARBA00012438"/>
    </source>
</evidence>
<dbReference type="CDD" id="cd00063">
    <property type="entry name" value="FN3"/>
    <property type="match status" value="1"/>
</dbReference>
<evidence type="ECO:0000256" key="8">
    <source>
        <dbReference type="ARBA" id="ARBA00023012"/>
    </source>
</evidence>
<dbReference type="Gene3D" id="3.40.50.2300">
    <property type="match status" value="1"/>
</dbReference>
<dbReference type="FunFam" id="3.30.565.10:FF:000037">
    <property type="entry name" value="Hybrid sensor histidine kinase/response regulator"/>
    <property type="match status" value="1"/>
</dbReference>
<dbReference type="InterPro" id="IPR011123">
    <property type="entry name" value="Y_Y_Y"/>
</dbReference>
<dbReference type="SUPFAM" id="SSF52172">
    <property type="entry name" value="CheY-like"/>
    <property type="match status" value="1"/>
</dbReference>
<keyword evidence="5" id="KW-0547">Nucleotide-binding</keyword>
<dbReference type="InterPro" id="IPR005467">
    <property type="entry name" value="His_kinase_dom"/>
</dbReference>
<evidence type="ECO:0000256" key="12">
    <source>
        <dbReference type="PROSITE-ProRule" id="PRU00169"/>
    </source>
</evidence>
<comment type="caution">
    <text evidence="16">The sequence shown here is derived from an EMBL/GenBank/DDBJ whole genome shotgun (WGS) entry which is preliminary data.</text>
</comment>
<dbReference type="InterPro" id="IPR011110">
    <property type="entry name" value="Reg_prop"/>
</dbReference>
<feature type="modified residue" description="4-aspartylphosphate" evidence="12">
    <location>
        <position position="1145"/>
    </location>
</feature>
<dbReference type="PANTHER" id="PTHR43547">
    <property type="entry name" value="TWO-COMPONENT HISTIDINE KINASE"/>
    <property type="match status" value="1"/>
</dbReference>
<dbReference type="SUPFAM" id="SSF55874">
    <property type="entry name" value="ATPase domain of HSP90 chaperone/DNA topoisomerase II/histidine kinase"/>
    <property type="match status" value="1"/>
</dbReference>
<organism evidence="16 17">
    <name type="scientific">Dawidia cretensis</name>
    <dbReference type="NCBI Taxonomy" id="2782350"/>
    <lineage>
        <taxon>Bacteria</taxon>
        <taxon>Pseudomonadati</taxon>
        <taxon>Bacteroidota</taxon>
        <taxon>Cytophagia</taxon>
        <taxon>Cytophagales</taxon>
        <taxon>Chryseotaleaceae</taxon>
        <taxon>Dawidia</taxon>
    </lineage>
</organism>
<keyword evidence="7" id="KW-0067">ATP-binding</keyword>
<reference evidence="16 17" key="1">
    <citation type="submission" date="2021-05" db="EMBL/GenBank/DDBJ databases">
        <title>A Polyphasic approach of four new species of the genus Ohtaekwangia: Ohtaekwangia histidinii sp. nov., Ohtaekwangia cretensis sp. nov., Ohtaekwangia indiensis sp. nov., Ohtaekwangia reichenbachii sp. nov. from diverse environment.</title>
        <authorList>
            <person name="Octaviana S."/>
        </authorList>
    </citation>
    <scope>NUCLEOTIDE SEQUENCE [LARGE SCALE GENOMIC DNA]</scope>
    <source>
        <strain evidence="16 17">PWU5</strain>
    </source>
</reference>
<evidence type="ECO:0000256" key="7">
    <source>
        <dbReference type="ARBA" id="ARBA00022840"/>
    </source>
</evidence>
<dbReference type="PROSITE" id="PS50110">
    <property type="entry name" value="RESPONSE_REGULATORY"/>
    <property type="match status" value="1"/>
</dbReference>
<dbReference type="Gene3D" id="1.10.287.130">
    <property type="match status" value="1"/>
</dbReference>
<dbReference type="FunFam" id="3.40.50.2300:FF:000138">
    <property type="entry name" value="Two-component system sensor histidine kinase/response regulator"/>
    <property type="match status" value="1"/>
</dbReference>
<dbReference type="EC" id="2.7.13.3" evidence="2"/>
<dbReference type="SMART" id="SM00387">
    <property type="entry name" value="HATPase_c"/>
    <property type="match status" value="1"/>
</dbReference>
<dbReference type="CDD" id="cd17574">
    <property type="entry name" value="REC_OmpR"/>
    <property type="match status" value="1"/>
</dbReference>
<dbReference type="InterPro" id="IPR011006">
    <property type="entry name" value="CheY-like_superfamily"/>
</dbReference>
<evidence type="ECO:0000256" key="11">
    <source>
        <dbReference type="ARBA" id="ARBA00023163"/>
    </source>
</evidence>
<evidence type="ECO:0000259" key="13">
    <source>
        <dbReference type="PROSITE" id="PS01124"/>
    </source>
</evidence>
<dbReference type="InterPro" id="IPR015943">
    <property type="entry name" value="WD40/YVTN_repeat-like_dom_sf"/>
</dbReference>
<dbReference type="FunFam" id="2.60.40.10:FF:000791">
    <property type="entry name" value="Two-component system sensor histidine kinase/response regulator"/>
    <property type="match status" value="1"/>
</dbReference>
<dbReference type="InterPro" id="IPR018062">
    <property type="entry name" value="HTH_AraC-typ_CS"/>
</dbReference>
<dbReference type="Gene3D" id="2.60.40.10">
    <property type="entry name" value="Immunoglobulins"/>
    <property type="match status" value="1"/>
</dbReference>
<dbReference type="SMART" id="SM00388">
    <property type="entry name" value="HisKA"/>
    <property type="match status" value="1"/>
</dbReference>
<dbReference type="PROSITE" id="PS50109">
    <property type="entry name" value="HIS_KIN"/>
    <property type="match status" value="1"/>
</dbReference>
<dbReference type="Pfam" id="PF07494">
    <property type="entry name" value="Reg_prop"/>
    <property type="match status" value="7"/>
</dbReference>
<dbReference type="CDD" id="cd16922">
    <property type="entry name" value="HATPase_EvgS-ArcB-TorS-like"/>
    <property type="match status" value="1"/>
</dbReference>
<dbReference type="InterPro" id="IPR036097">
    <property type="entry name" value="HisK_dim/P_sf"/>
</dbReference>
<keyword evidence="8" id="KW-0902">Two-component regulatory system</keyword>
<evidence type="ECO:0000256" key="3">
    <source>
        <dbReference type="ARBA" id="ARBA00022553"/>
    </source>
</evidence>
<dbReference type="Pfam" id="PF00512">
    <property type="entry name" value="HisKA"/>
    <property type="match status" value="1"/>
</dbReference>
<keyword evidence="6" id="KW-0418">Kinase</keyword>
<evidence type="ECO:0000256" key="6">
    <source>
        <dbReference type="ARBA" id="ARBA00022777"/>
    </source>
</evidence>
<dbReference type="CDD" id="cd00082">
    <property type="entry name" value="HisKA"/>
    <property type="match status" value="1"/>
</dbReference>
<dbReference type="InterPro" id="IPR003661">
    <property type="entry name" value="HisK_dim/P_dom"/>
</dbReference>
<feature type="domain" description="HTH araC/xylS-type" evidence="13">
    <location>
        <begin position="1244"/>
        <end position="1343"/>
    </location>
</feature>
<dbReference type="Pfam" id="PF07495">
    <property type="entry name" value="Y_Y_Y"/>
    <property type="match status" value="1"/>
</dbReference>
<dbReference type="InterPro" id="IPR004358">
    <property type="entry name" value="Sig_transdc_His_kin-like_C"/>
</dbReference>
<evidence type="ECO:0000256" key="4">
    <source>
        <dbReference type="ARBA" id="ARBA00022679"/>
    </source>
</evidence>
<dbReference type="PANTHER" id="PTHR43547:SF2">
    <property type="entry name" value="HYBRID SIGNAL TRANSDUCTION HISTIDINE KINASE C"/>
    <property type="match status" value="1"/>
</dbReference>
<dbReference type="SUPFAM" id="SSF63829">
    <property type="entry name" value="Calcium-dependent phosphotriesterase"/>
    <property type="match status" value="3"/>
</dbReference>
<proteinExistence type="predicted"/>
<sequence length="1349" mass="152520">MHVDVNQGLSHNEVLCFYKDSRGFLWVGTAFGLSRYDGYSFKVFQHDARDSTTIAANLVHAVVEVPGGRLGVITADTFNIYDPVKESFQTNAKAFFQAYHLPLNRLRDVVKDAAGHYWFVHTTAGLVRYDTTTRQSLSLRHVPGDTNTLESDSVTSFLQDAAGRYWALHANGTLERIVITKDGYRIDYRNKALRGAKFDYRMAVDPEGDLWIFAQDEALGVYHVHPVTGTLQHYTATGPEPRLSTNLVRAIIPDDQGRVWIGTDHGGINILDKKNHTVQTIVHQEDDPKSLRQNSINALYKDDQGILWIGTYKRGISYYHKNLLRFPRYDHTGTGALPYSDVNRFIEDDQGNLWIGTNGGGLIYFNRSTGVYTTYKNIPGNTHSLSSNVIVSLWIDHRKTLWIGTYLGGLNSFDGKSFTRYTHNSTDPTSLAAASVWEIFEDSRQRLWIGTLNGGLDLLDTRTHTFAHYKTSDPQAIHSDYIAAITEDREGNVWIGTSLGIDVLSRARGRFLHYESEKNNPGSLSNNNVYDIREDAAGRLWIGTAGGLNLYDKKSKTFRAFTVADGLPHNAVLTILEDDQGYLWMSTPNGLSQLEVRQQPGGNVTYTFRNYGEAEGLQAKQFNENAALKTRRGELVFGGASGFNIFKPGQLGRNTIPPQVVLTDFQLFNKSIHPDESVDGTIVLSAAITESQAIVLPPDKNVFSIEFAALNFFHPENNTYLYKLEGFDNDWLPADSRSRRVTFTNLDPGEYTFRVKAANNDGVWNEQGARLKITVLPPFWKTRTALLLYFVFVIAALLVTRKLIQQREKMKFIIEQERQEAARMHELDMMKIKFFTNVSHEFRTPLTLILTPLEKMLRQATEPGQQQQFQVIQRNARRLLSLVNQLLDFRKLEVQEVKFNPSEGDIIAFIRDTVYSFSDLSEKKDIRLDFHTGVAALETIFDQDKLEKILFNLLSNAFKFTPEHGAVTVTVSLQAGEGAGQRIAIRVQDTGIGIPADKQERIFERFFQHELPKSMVNQGSGIGLAITREFVKIHGGTITVQSDPGQGSLFTVTLPLHEVKRIEEGDVDQEAEDVTEEAIRQPTGVAEDGEMAGKKPLLLLVEDNEDFRFYLKDNLKLEYQVLEARNGREGWKKVQEQLPDLVVSDIMMPEMNGIELCRNIKTDQRVSHIPVILLTARAAEEQKLEGFRTGADDYITKPFNFEILASRIRNLIARREKFHQAFPRQLDVRASELQITPLDEKFIQNAIKCVEDNIASPEFSVEDLSRALGISRAHFYKKILALTGKSPLEFIRTIRLQQAAQLLEKSQLTVAEVAYRVGFNNPKYFARYFKDQYDVLPSAYAAGKRKGTA</sequence>
<dbReference type="SMART" id="SM00448">
    <property type="entry name" value="REC"/>
    <property type="match status" value="1"/>
</dbReference>
<dbReference type="InterPro" id="IPR036890">
    <property type="entry name" value="HATPase_C_sf"/>
</dbReference>
<feature type="domain" description="Histidine kinase" evidence="14">
    <location>
        <begin position="837"/>
        <end position="1058"/>
    </location>
</feature>
<dbReference type="Gene3D" id="3.30.565.10">
    <property type="entry name" value="Histidine kinase-like ATPase, C-terminal domain"/>
    <property type="match status" value="1"/>
</dbReference>
<dbReference type="Proteomes" id="UP001319080">
    <property type="component" value="Unassembled WGS sequence"/>
</dbReference>
<keyword evidence="9" id="KW-0805">Transcription regulation</keyword>